<accession>A0A9K3GEX3</accession>
<dbReference type="InterPro" id="IPR017441">
    <property type="entry name" value="Protein_kinase_ATP_BS"/>
</dbReference>
<dbReference type="SUPFAM" id="SSF56112">
    <property type="entry name" value="Protein kinase-like (PK-like)"/>
    <property type="match status" value="1"/>
</dbReference>
<dbReference type="InterPro" id="IPR011009">
    <property type="entry name" value="Kinase-like_dom_sf"/>
</dbReference>
<keyword evidence="3" id="KW-0808">Transferase</keyword>
<sequence>MQRYQIGLLIGGGSFGKVYKGRLKQTGQTVAIKAISKVGKNAEYISALRREVEILRTVEHPNIVQYLDTFEDDTTIYVVMEFAEGDLKEVLENDAYLPEAEVRHIAYQVASALQYLHRKRIVHRDLKPPNVLICACRTVKVCDFGFARAMSAETTVLHSIKGTPLYMAPEVLQGKEYNYRSDLWGLGVLLYELALGRTPFSSKHNNLVALAKAIISEPHTWPISGPELSRDFKDLVGKLLRKNPADRLDWDRVKSHPFLRGSTFLDHVNPHSRSNTEPGHGPLHGRWYRALQTQRQDDIFRQRQKEREKENAQHARPLSAPIALGSGRRGRGVSGTAAMFRATRDSTTGLAAAGQAQYLQGKEKRERSPSDAERRDGQPLSSVTPPHETARFRMDAVGAVHPGAWDILLGAFRSVAGQGMREHEDEITRLLKTFRECTSSEQVHSAGVAIASSLPTLRTLCRVLVHFRPSDYRQPGPVSVLMMRILCAALGCTMEPTGCCEFPFDVACSVKLGIVPTSRSDPLLVPESYSCLLKALDSVSGVDDILNSVRVMVMAAATQMAQAKGDILHTWVEVTTLSFCAASALASLGVLLLPALQPQIANNARSQPKTTDFRRQHSNEQYPGYVRMNRVISHDQQYLEQEGTMGETVTTIVTHLRRMFLPLFPLLAKGMASLGTPPAPSSYAREASTHSTSSRRGSVIEHLQDAAEPAPPRQERDHVAMARHIVSRLRADLQESATEPGPLSAVAGSPTRPSATPLASASRESSTASRRFSHSRRGSVMSTGGGENQPEVILSPLAPPKPGLHAYAHVSVRTAAISALSSWLRACTVLTPFLALVPQGDGDYGCSVPDVFHFPSPSSTGMSPLFGLDPSAAPPVERWDVGMPQTLLVLGVLTFADPQTGYNPRLHEEGEDSESQESSLDETPPQSRHDDTIDGILASHLDQYPECLHTHVMSLLRSLRVLSVSVLSSVLTPPYLTLFPSLSDCFIDSLPLLQTEHADPRFTLKAGTSPSTRVSVPAACSMNTNLNAKRCIATLPFRLAAETGSTALDRGWLNSLAEIAIVDTDKEADEAGDHVDDEREMMATFRTRLLDPTEGALRLDCDRILLHMATVSEDVSDALCQLDLASQAFSYPTTVARHIILSLFVSGLNVDPLNGRGRTARERDMQRRRGSRGRRRKGSRGGAAGREASWRRLDQPLPDSPTMRDRIYKSLMCCHAELELNLLTLASLIEAHPIGVLSTMHSCDMLKPLLILCVQLLSVPVLLSAQVRKDAKIPVSLPCAAAQLLCSCVPSATPCDWVSDSAANNDGMVFLAQGQQPEGFPQPCQTLVCRTHSKRILTSIQSLVLLENLDCVPADSGAGRLPHRGLLDPLYRLTDTLLHQMQSSPAHAEEGEGEGEDGKEGSQPEGDWESGSESEESDAIELAQAKRKHRRTHSETQTLPMHKGYSAAEDREAERDQIPGDGFLTVSVVSSLLRLVTQIARRTHRTEGCGRMISPSTSKHILSLASLVSEYPMSFSREDYIIAAEAYICLVSASHMRALLTHPVLLGGGAQHCEKVFSQSLSQLYRLQQTVAVAAGNTDAARVLLVKMHSAGLAASVVHALPYLSPSAVELGVATLSEVCISNGDREREREDRRWLGSLVQCGAMSADVLHSLLIASRGGVTEDMLAILTQLSRVSKQYVEELHLGLSDHDVLRLLGAEEPRIRAKAANLVGNICKHQDCVATERFLDSFLSFGVIDELVTRLKDPDPSVRKFACFALGNAIFQSASIAQGMGKAVTPLLDLLADGMPRTQGNAAGALGNLVRHWRKTPDDVPAILDTLLSHNTLLRLSDLLKRTSDPSILGTVIFALRNMAVFPAALDQMQRYSVLTMVETVAARTTDAGVQGWVNRFRSTVAKAEAGAGAAGSTPQTQRAPTPRPMTPV</sequence>
<dbReference type="GO" id="GO:0005524">
    <property type="term" value="F:ATP binding"/>
    <property type="evidence" value="ECO:0007669"/>
    <property type="project" value="UniProtKB-UniRule"/>
</dbReference>
<keyword evidence="4 9" id="KW-0547">Nucleotide-binding</keyword>
<gene>
    <name evidence="12" type="ORF">KIPB_001052</name>
</gene>
<reference evidence="12 13" key="1">
    <citation type="journal article" date="2018" name="PLoS ONE">
        <title>The draft genome of Kipferlia bialata reveals reductive genome evolution in fornicate parasites.</title>
        <authorList>
            <person name="Tanifuji G."/>
            <person name="Takabayashi S."/>
            <person name="Kume K."/>
            <person name="Takagi M."/>
            <person name="Nakayama T."/>
            <person name="Kamikawa R."/>
            <person name="Inagaki Y."/>
            <person name="Hashimoto T."/>
        </authorList>
    </citation>
    <scope>NUCLEOTIDE SEQUENCE [LARGE SCALE GENOMIC DNA]</scope>
    <source>
        <strain evidence="12">NY0173</strain>
    </source>
</reference>
<evidence type="ECO:0000256" key="3">
    <source>
        <dbReference type="ARBA" id="ARBA00022679"/>
    </source>
</evidence>
<dbReference type="PANTHER" id="PTHR22983">
    <property type="entry name" value="PROTEIN KINASE RELATED"/>
    <property type="match status" value="1"/>
</dbReference>
<feature type="region of interest" description="Disordered" evidence="10">
    <location>
        <begin position="734"/>
        <end position="792"/>
    </location>
</feature>
<dbReference type="PROSITE" id="PS00107">
    <property type="entry name" value="PROTEIN_KINASE_ATP"/>
    <property type="match status" value="1"/>
</dbReference>
<evidence type="ECO:0000313" key="12">
    <source>
        <dbReference type="EMBL" id="GIQ80278.1"/>
    </source>
</evidence>
<keyword evidence="6 9" id="KW-0067">ATP-binding</keyword>
<comment type="catalytic activity">
    <reaction evidence="7">
        <text>L-threonyl-[protein] + ATP = O-phospho-L-threonyl-[protein] + ADP + H(+)</text>
        <dbReference type="Rhea" id="RHEA:46608"/>
        <dbReference type="Rhea" id="RHEA-COMP:11060"/>
        <dbReference type="Rhea" id="RHEA-COMP:11605"/>
        <dbReference type="ChEBI" id="CHEBI:15378"/>
        <dbReference type="ChEBI" id="CHEBI:30013"/>
        <dbReference type="ChEBI" id="CHEBI:30616"/>
        <dbReference type="ChEBI" id="CHEBI:61977"/>
        <dbReference type="ChEBI" id="CHEBI:456216"/>
        <dbReference type="EC" id="2.7.11.1"/>
    </reaction>
</comment>
<dbReference type="OrthoDB" id="266718at2759"/>
<dbReference type="PROSITE" id="PS50011">
    <property type="entry name" value="PROTEIN_KINASE_DOM"/>
    <property type="match status" value="1"/>
</dbReference>
<feature type="compositionally biased region" description="Basic residues" evidence="10">
    <location>
        <begin position="1168"/>
        <end position="1179"/>
    </location>
</feature>
<dbReference type="InterPro" id="IPR000225">
    <property type="entry name" value="Armadillo"/>
</dbReference>
<keyword evidence="2" id="KW-0723">Serine/threonine-protein kinase</keyword>
<feature type="compositionally biased region" description="Acidic residues" evidence="10">
    <location>
        <begin position="1406"/>
        <end position="1419"/>
    </location>
</feature>
<dbReference type="Gene3D" id="1.10.510.10">
    <property type="entry name" value="Transferase(Phosphotransferase) domain 1"/>
    <property type="match status" value="1"/>
</dbReference>
<dbReference type="Pfam" id="PF00069">
    <property type="entry name" value="Pkinase"/>
    <property type="match status" value="1"/>
</dbReference>
<dbReference type="InterPro" id="IPR008271">
    <property type="entry name" value="Ser/Thr_kinase_AS"/>
</dbReference>
<feature type="compositionally biased region" description="Basic and acidic residues" evidence="10">
    <location>
        <begin position="361"/>
        <end position="377"/>
    </location>
</feature>
<dbReference type="Gene3D" id="1.25.10.10">
    <property type="entry name" value="Leucine-rich Repeat Variant"/>
    <property type="match status" value="1"/>
</dbReference>
<evidence type="ECO:0000256" key="7">
    <source>
        <dbReference type="ARBA" id="ARBA00047899"/>
    </source>
</evidence>
<evidence type="ECO:0000256" key="4">
    <source>
        <dbReference type="ARBA" id="ARBA00022741"/>
    </source>
</evidence>
<feature type="region of interest" description="Disordered" evidence="10">
    <location>
        <begin position="901"/>
        <end position="932"/>
    </location>
</feature>
<dbReference type="InterPro" id="IPR000719">
    <property type="entry name" value="Prot_kinase_dom"/>
</dbReference>
<evidence type="ECO:0000259" key="11">
    <source>
        <dbReference type="PROSITE" id="PS50011"/>
    </source>
</evidence>
<dbReference type="EC" id="2.7.11.1" evidence="1"/>
<feature type="compositionally biased region" description="Basic and acidic residues" evidence="10">
    <location>
        <begin position="303"/>
        <end position="313"/>
    </location>
</feature>
<dbReference type="PROSITE" id="PS00108">
    <property type="entry name" value="PROTEIN_KINASE_ST"/>
    <property type="match status" value="1"/>
</dbReference>
<evidence type="ECO:0000256" key="5">
    <source>
        <dbReference type="ARBA" id="ARBA00022777"/>
    </source>
</evidence>
<evidence type="ECO:0000256" key="9">
    <source>
        <dbReference type="PROSITE-ProRule" id="PRU10141"/>
    </source>
</evidence>
<evidence type="ECO:0000256" key="10">
    <source>
        <dbReference type="SAM" id="MobiDB-lite"/>
    </source>
</evidence>
<dbReference type="FunFam" id="3.30.200.20:FF:000042">
    <property type="entry name" value="Aurora kinase A"/>
    <property type="match status" value="1"/>
</dbReference>
<feature type="region of interest" description="Disordered" evidence="10">
    <location>
        <begin position="349"/>
        <end position="388"/>
    </location>
</feature>
<dbReference type="PANTHER" id="PTHR22983:SF6">
    <property type="entry name" value="SERINE_THREONINE-PROTEIN KINASE 36"/>
    <property type="match status" value="1"/>
</dbReference>
<proteinExistence type="predicted"/>
<feature type="compositionally biased region" description="Low complexity" evidence="10">
    <location>
        <begin position="1897"/>
        <end position="1913"/>
    </location>
</feature>
<evidence type="ECO:0000256" key="6">
    <source>
        <dbReference type="ARBA" id="ARBA00022840"/>
    </source>
</evidence>
<feature type="compositionally biased region" description="Low complexity" evidence="10">
    <location>
        <begin position="759"/>
        <end position="770"/>
    </location>
</feature>
<dbReference type="FunFam" id="1.10.510.10:FF:000571">
    <property type="entry name" value="Maternal embryonic leucine zipper kinase"/>
    <property type="match status" value="1"/>
</dbReference>
<organism evidence="12 13">
    <name type="scientific">Kipferlia bialata</name>
    <dbReference type="NCBI Taxonomy" id="797122"/>
    <lineage>
        <taxon>Eukaryota</taxon>
        <taxon>Metamonada</taxon>
        <taxon>Carpediemonas-like organisms</taxon>
        <taxon>Kipferlia</taxon>
    </lineage>
</organism>
<feature type="region of interest" description="Disordered" evidence="10">
    <location>
        <begin position="303"/>
        <end position="333"/>
    </location>
</feature>
<dbReference type="EMBL" id="BDIP01000137">
    <property type="protein sequence ID" value="GIQ80278.1"/>
    <property type="molecule type" value="Genomic_DNA"/>
</dbReference>
<dbReference type="SUPFAM" id="SSF48371">
    <property type="entry name" value="ARM repeat"/>
    <property type="match status" value="1"/>
</dbReference>
<dbReference type="GO" id="GO:0005737">
    <property type="term" value="C:cytoplasm"/>
    <property type="evidence" value="ECO:0007669"/>
    <property type="project" value="UniProtKB-ARBA"/>
</dbReference>
<feature type="region of interest" description="Disordered" evidence="10">
    <location>
        <begin position="1382"/>
        <end position="1454"/>
    </location>
</feature>
<dbReference type="Pfam" id="PF13646">
    <property type="entry name" value="HEAT_2"/>
    <property type="match status" value="1"/>
</dbReference>
<dbReference type="InterPro" id="IPR016024">
    <property type="entry name" value="ARM-type_fold"/>
</dbReference>
<dbReference type="GO" id="GO:0004674">
    <property type="term" value="F:protein serine/threonine kinase activity"/>
    <property type="evidence" value="ECO:0007669"/>
    <property type="project" value="UniProtKB-KW"/>
</dbReference>
<comment type="catalytic activity">
    <reaction evidence="8">
        <text>L-seryl-[protein] + ATP = O-phospho-L-seryl-[protein] + ADP + H(+)</text>
        <dbReference type="Rhea" id="RHEA:17989"/>
        <dbReference type="Rhea" id="RHEA-COMP:9863"/>
        <dbReference type="Rhea" id="RHEA-COMP:11604"/>
        <dbReference type="ChEBI" id="CHEBI:15378"/>
        <dbReference type="ChEBI" id="CHEBI:29999"/>
        <dbReference type="ChEBI" id="CHEBI:30616"/>
        <dbReference type="ChEBI" id="CHEBI:83421"/>
        <dbReference type="ChEBI" id="CHEBI:456216"/>
        <dbReference type="EC" id="2.7.11.1"/>
    </reaction>
</comment>
<evidence type="ECO:0000256" key="2">
    <source>
        <dbReference type="ARBA" id="ARBA00022527"/>
    </source>
</evidence>
<dbReference type="SMART" id="SM00185">
    <property type="entry name" value="ARM"/>
    <property type="match status" value="3"/>
</dbReference>
<keyword evidence="5" id="KW-0418">Kinase</keyword>
<feature type="compositionally biased region" description="Low complexity" evidence="10">
    <location>
        <begin position="349"/>
        <end position="360"/>
    </location>
</feature>
<feature type="domain" description="Protein kinase" evidence="11">
    <location>
        <begin position="4"/>
        <end position="259"/>
    </location>
</feature>
<evidence type="ECO:0000256" key="1">
    <source>
        <dbReference type="ARBA" id="ARBA00012513"/>
    </source>
</evidence>
<evidence type="ECO:0000313" key="13">
    <source>
        <dbReference type="Proteomes" id="UP000265618"/>
    </source>
</evidence>
<dbReference type="Proteomes" id="UP000265618">
    <property type="component" value="Unassembled WGS sequence"/>
</dbReference>
<keyword evidence="13" id="KW-1185">Reference proteome</keyword>
<protein>
    <recommendedName>
        <fullName evidence="1">non-specific serine/threonine protein kinase</fullName>
        <ecNumber evidence="1">2.7.11.1</ecNumber>
    </recommendedName>
</protein>
<feature type="region of interest" description="Disordered" evidence="10">
    <location>
        <begin position="675"/>
        <end position="699"/>
    </location>
</feature>
<feature type="region of interest" description="Disordered" evidence="10">
    <location>
        <begin position="1897"/>
        <end position="1921"/>
    </location>
</feature>
<feature type="binding site" evidence="9">
    <location>
        <position position="33"/>
    </location>
    <ligand>
        <name>ATP</name>
        <dbReference type="ChEBI" id="CHEBI:30616"/>
    </ligand>
</feature>
<evidence type="ECO:0000256" key="8">
    <source>
        <dbReference type="ARBA" id="ARBA00048679"/>
    </source>
</evidence>
<feature type="region of interest" description="Disordered" evidence="10">
    <location>
        <begin position="1155"/>
        <end position="1198"/>
    </location>
</feature>
<dbReference type="InterPro" id="IPR011989">
    <property type="entry name" value="ARM-like"/>
</dbReference>
<dbReference type="SMART" id="SM00220">
    <property type="entry name" value="S_TKc"/>
    <property type="match status" value="1"/>
</dbReference>
<comment type="caution">
    <text evidence="12">The sequence shown here is derived from an EMBL/GenBank/DDBJ whole genome shotgun (WGS) entry which is preliminary data.</text>
</comment>
<name>A0A9K3GEX3_9EUKA</name>